<dbReference type="InterPro" id="IPR046687">
    <property type="entry name" value="DUF6557"/>
</dbReference>
<protein>
    <submittedName>
        <fullName evidence="1">Uncharacterized protein</fullName>
    </submittedName>
</protein>
<name>A0A3D6BMY3_9FLAO</name>
<sequence>MTLNDLIKSNTWATIAPKFLESYPEAEKDMQAYNNVFEKLRTMPPERIDMAIAITEEMDTIDGELYIDVVGIYNNPTTPEEKYPQGIEFLPWRKWLGMDIDKNSLTNFTKQEIVVHCLYEMTFEGFNEY</sequence>
<dbReference type="Pfam" id="PF20194">
    <property type="entry name" value="DUF6557"/>
    <property type="match status" value="1"/>
</dbReference>
<organism evidence="1 2">
    <name type="scientific">Xanthomarina gelatinilytica</name>
    <dbReference type="NCBI Taxonomy" id="1137281"/>
    <lineage>
        <taxon>Bacteria</taxon>
        <taxon>Pseudomonadati</taxon>
        <taxon>Bacteroidota</taxon>
        <taxon>Flavobacteriia</taxon>
        <taxon>Flavobacteriales</taxon>
        <taxon>Flavobacteriaceae</taxon>
        <taxon>Xanthomarina</taxon>
    </lineage>
</organism>
<dbReference type="Proteomes" id="UP000263268">
    <property type="component" value="Unassembled WGS sequence"/>
</dbReference>
<evidence type="ECO:0000313" key="2">
    <source>
        <dbReference type="Proteomes" id="UP000263268"/>
    </source>
</evidence>
<reference evidence="1 2" key="1">
    <citation type="journal article" date="2018" name="Nat. Biotechnol.">
        <title>A standardized bacterial taxonomy based on genome phylogeny substantially revises the tree of life.</title>
        <authorList>
            <person name="Parks D.H."/>
            <person name="Chuvochina M."/>
            <person name="Waite D.W."/>
            <person name="Rinke C."/>
            <person name="Skarshewski A."/>
            <person name="Chaumeil P.A."/>
            <person name="Hugenholtz P."/>
        </authorList>
    </citation>
    <scope>NUCLEOTIDE SEQUENCE [LARGE SCALE GENOMIC DNA]</scope>
    <source>
        <strain evidence="1">UBA10227</strain>
    </source>
</reference>
<feature type="non-terminal residue" evidence="1">
    <location>
        <position position="129"/>
    </location>
</feature>
<dbReference type="AlphaFoldDB" id="A0A3D6BMY3"/>
<evidence type="ECO:0000313" key="1">
    <source>
        <dbReference type="EMBL" id="HCY80600.1"/>
    </source>
</evidence>
<gene>
    <name evidence="1" type="ORF">DHV22_02835</name>
</gene>
<comment type="caution">
    <text evidence="1">The sequence shown here is derived from an EMBL/GenBank/DDBJ whole genome shotgun (WGS) entry which is preliminary data.</text>
</comment>
<proteinExistence type="predicted"/>
<accession>A0A3D6BMY3</accession>
<dbReference type="EMBL" id="DPRK01000046">
    <property type="protein sequence ID" value="HCY80600.1"/>
    <property type="molecule type" value="Genomic_DNA"/>
</dbReference>